<dbReference type="Pfam" id="PF00494">
    <property type="entry name" value="SQS_PSY"/>
    <property type="match status" value="1"/>
</dbReference>
<dbReference type="KEGG" id="acaf:CA12_39710"/>
<dbReference type="InterPro" id="IPR017827">
    <property type="entry name" value="HSQ_synthase_HpnC"/>
</dbReference>
<dbReference type="SFLD" id="SFLDG01018">
    <property type="entry name" value="Squalene/Phytoene_Synthase_Lik"/>
    <property type="match status" value="1"/>
</dbReference>
<protein>
    <submittedName>
        <fullName evidence="1">All-trans-phytoene synthase</fullName>
    </submittedName>
</protein>
<dbReference type="AlphaFoldDB" id="A0A517PEP6"/>
<dbReference type="InterPro" id="IPR044843">
    <property type="entry name" value="Trans_IPPS_bact-type"/>
</dbReference>
<dbReference type="GO" id="GO:0004311">
    <property type="term" value="F:geranylgeranyl diphosphate synthase activity"/>
    <property type="evidence" value="ECO:0007669"/>
    <property type="project" value="InterPro"/>
</dbReference>
<accession>A0A517PEP6</accession>
<organism evidence="1 2">
    <name type="scientific">Alienimonas californiensis</name>
    <dbReference type="NCBI Taxonomy" id="2527989"/>
    <lineage>
        <taxon>Bacteria</taxon>
        <taxon>Pseudomonadati</taxon>
        <taxon>Planctomycetota</taxon>
        <taxon>Planctomycetia</taxon>
        <taxon>Planctomycetales</taxon>
        <taxon>Planctomycetaceae</taxon>
        <taxon>Alienimonas</taxon>
    </lineage>
</organism>
<keyword evidence="2" id="KW-1185">Reference proteome</keyword>
<dbReference type="CDD" id="cd00683">
    <property type="entry name" value="Trans_IPPS_HH"/>
    <property type="match status" value="1"/>
</dbReference>
<evidence type="ECO:0000313" key="2">
    <source>
        <dbReference type="Proteomes" id="UP000318741"/>
    </source>
</evidence>
<dbReference type="InterPro" id="IPR008949">
    <property type="entry name" value="Isoprenoid_synthase_dom_sf"/>
</dbReference>
<dbReference type="Gene3D" id="1.10.600.10">
    <property type="entry name" value="Farnesyl Diphosphate Synthase"/>
    <property type="match status" value="1"/>
</dbReference>
<dbReference type="EMBL" id="CP036265">
    <property type="protein sequence ID" value="QDT17836.1"/>
    <property type="molecule type" value="Genomic_DNA"/>
</dbReference>
<name>A0A517PEP6_9PLAN</name>
<dbReference type="SFLD" id="SFLDS00005">
    <property type="entry name" value="Isoprenoid_Synthase_Type_I"/>
    <property type="match status" value="1"/>
</dbReference>
<sequence length="318" mass="35095">MPTAAAAAVSSAELPCHLEGWTPQRCAAAPASPADAREHVHRLATRHYENFPVASVVLPADLRPHFHAVYAFCRWADDLGDEVPGADASLALLDWWRGETTAMFAGEPPRHPVFVALKPTAQRFALTPEPFLDLISAFEQDQTVTHYETFADLHDYCRRSADPVGRIVLKLLSAHTPEHVALSDSVCTGLQLINFWQDVARDADIGRRYLPTEDLARFGYSLDDYAARRTTPAFLDLMRFEVDRAAELLAAGRPLADRLGGRFGIAIDLFASGGLAICGKVRRLDYRVWDLRPKLGKRDAAGLLAGAMGRGLRRTVLR</sequence>
<dbReference type="SFLD" id="SFLDG01212">
    <property type="entry name" value="Phytoene_synthase_like"/>
    <property type="match status" value="1"/>
</dbReference>
<dbReference type="SUPFAM" id="SSF48576">
    <property type="entry name" value="Terpenoid synthases"/>
    <property type="match status" value="1"/>
</dbReference>
<dbReference type="Proteomes" id="UP000318741">
    <property type="component" value="Chromosome"/>
</dbReference>
<dbReference type="GO" id="GO:0016114">
    <property type="term" value="P:terpenoid biosynthetic process"/>
    <property type="evidence" value="ECO:0007669"/>
    <property type="project" value="UniProtKB-ARBA"/>
</dbReference>
<dbReference type="InterPro" id="IPR002060">
    <property type="entry name" value="Squ/phyt_synthse"/>
</dbReference>
<dbReference type="InterPro" id="IPR033904">
    <property type="entry name" value="Trans_IPPS_HH"/>
</dbReference>
<dbReference type="NCBIfam" id="TIGR03464">
    <property type="entry name" value="HpnC"/>
    <property type="match status" value="1"/>
</dbReference>
<proteinExistence type="predicted"/>
<gene>
    <name evidence="1" type="primary">crtB_1</name>
    <name evidence="1" type="ORF">CA12_39710</name>
</gene>
<dbReference type="RefSeq" id="WP_165700877.1">
    <property type="nucleotide sequence ID" value="NZ_CP036265.1"/>
</dbReference>
<dbReference type="GO" id="GO:0051996">
    <property type="term" value="F:squalene synthase [NAD(P)H] activity"/>
    <property type="evidence" value="ECO:0007669"/>
    <property type="project" value="InterPro"/>
</dbReference>
<evidence type="ECO:0000313" key="1">
    <source>
        <dbReference type="EMBL" id="QDT17836.1"/>
    </source>
</evidence>
<dbReference type="PANTHER" id="PTHR31480">
    <property type="entry name" value="BIFUNCTIONAL LYCOPENE CYCLASE/PHYTOENE SYNTHASE"/>
    <property type="match status" value="1"/>
</dbReference>
<reference evidence="1 2" key="1">
    <citation type="submission" date="2019-02" db="EMBL/GenBank/DDBJ databases">
        <title>Deep-cultivation of Planctomycetes and their phenomic and genomic characterization uncovers novel biology.</title>
        <authorList>
            <person name="Wiegand S."/>
            <person name="Jogler M."/>
            <person name="Boedeker C."/>
            <person name="Pinto D."/>
            <person name="Vollmers J."/>
            <person name="Rivas-Marin E."/>
            <person name="Kohn T."/>
            <person name="Peeters S.H."/>
            <person name="Heuer A."/>
            <person name="Rast P."/>
            <person name="Oberbeckmann S."/>
            <person name="Bunk B."/>
            <person name="Jeske O."/>
            <person name="Meyerdierks A."/>
            <person name="Storesund J.E."/>
            <person name="Kallscheuer N."/>
            <person name="Luecker S."/>
            <person name="Lage O.M."/>
            <person name="Pohl T."/>
            <person name="Merkel B.J."/>
            <person name="Hornburger P."/>
            <person name="Mueller R.-W."/>
            <person name="Bruemmer F."/>
            <person name="Labrenz M."/>
            <person name="Spormann A.M."/>
            <person name="Op den Camp H."/>
            <person name="Overmann J."/>
            <person name="Amann R."/>
            <person name="Jetten M.S.M."/>
            <person name="Mascher T."/>
            <person name="Medema M.H."/>
            <person name="Devos D.P."/>
            <person name="Kaster A.-K."/>
            <person name="Ovreas L."/>
            <person name="Rohde M."/>
            <person name="Galperin M.Y."/>
            <person name="Jogler C."/>
        </authorList>
    </citation>
    <scope>NUCLEOTIDE SEQUENCE [LARGE SCALE GENOMIC DNA]</scope>
    <source>
        <strain evidence="1 2">CA12</strain>
    </source>
</reference>